<evidence type="ECO:0000259" key="2">
    <source>
        <dbReference type="PROSITE" id="PS50994"/>
    </source>
</evidence>
<feature type="region of interest" description="Disordered" evidence="1">
    <location>
        <begin position="639"/>
        <end position="706"/>
    </location>
</feature>
<evidence type="ECO:0000313" key="3">
    <source>
        <dbReference type="EMBL" id="SEQ59063.1"/>
    </source>
</evidence>
<dbReference type="InterPro" id="IPR012337">
    <property type="entry name" value="RNaseH-like_sf"/>
</dbReference>
<dbReference type="PROSITE" id="PS50994">
    <property type="entry name" value="INTEGRASE"/>
    <property type="match status" value="1"/>
</dbReference>
<feature type="domain" description="Integrase catalytic" evidence="2">
    <location>
        <begin position="282"/>
        <end position="501"/>
    </location>
</feature>
<reference evidence="3 4" key="1">
    <citation type="submission" date="2016-10" db="EMBL/GenBank/DDBJ databases">
        <authorList>
            <person name="de Groot N.N."/>
        </authorList>
    </citation>
    <scope>NUCLEOTIDE SEQUENCE [LARGE SCALE GENOMIC DNA]</scope>
    <source>
        <strain evidence="3 4">LMG 27941</strain>
    </source>
</reference>
<feature type="compositionally biased region" description="Basic and acidic residues" evidence="1">
    <location>
        <begin position="651"/>
        <end position="675"/>
    </location>
</feature>
<proteinExistence type="predicted"/>
<dbReference type="AlphaFoldDB" id="A0A1H9H9W0"/>
<dbReference type="RefSeq" id="WP_094010833.1">
    <property type="nucleotide sequence ID" value="NZ_FOEQ01000003.1"/>
</dbReference>
<gene>
    <name evidence="3" type="ORF">SAMN05216230_103168</name>
</gene>
<dbReference type="GO" id="GO:0003676">
    <property type="term" value="F:nucleic acid binding"/>
    <property type="evidence" value="ECO:0007669"/>
    <property type="project" value="InterPro"/>
</dbReference>
<name>A0A1H9H9W0_9PSED</name>
<dbReference type="Proteomes" id="UP000199221">
    <property type="component" value="Unassembled WGS sequence"/>
</dbReference>
<protein>
    <submittedName>
        <fullName evidence="3">Mu transposase, C-terminal</fullName>
    </submittedName>
</protein>
<evidence type="ECO:0000256" key="1">
    <source>
        <dbReference type="SAM" id="MobiDB-lite"/>
    </source>
</evidence>
<dbReference type="InterPro" id="IPR001584">
    <property type="entry name" value="Integrase_cat-core"/>
</dbReference>
<dbReference type="EMBL" id="FOEQ01000003">
    <property type="protein sequence ID" value="SEQ59063.1"/>
    <property type="molecule type" value="Genomic_DNA"/>
</dbReference>
<dbReference type="InterPro" id="IPR036397">
    <property type="entry name" value="RNaseH_sf"/>
</dbReference>
<organism evidence="3 4">
    <name type="scientific">Pseudomonas soli</name>
    <dbReference type="NCBI Taxonomy" id="1306993"/>
    <lineage>
        <taxon>Bacteria</taxon>
        <taxon>Pseudomonadati</taxon>
        <taxon>Pseudomonadota</taxon>
        <taxon>Gammaproteobacteria</taxon>
        <taxon>Pseudomonadales</taxon>
        <taxon>Pseudomonadaceae</taxon>
        <taxon>Pseudomonas</taxon>
    </lineage>
</organism>
<evidence type="ECO:0000313" key="4">
    <source>
        <dbReference type="Proteomes" id="UP000199221"/>
    </source>
</evidence>
<dbReference type="GO" id="GO:0015074">
    <property type="term" value="P:DNA integration"/>
    <property type="evidence" value="ECO:0007669"/>
    <property type="project" value="InterPro"/>
</dbReference>
<dbReference type="SUPFAM" id="SSF53098">
    <property type="entry name" value="Ribonuclease H-like"/>
    <property type="match status" value="1"/>
</dbReference>
<accession>A0A1H9H9W0</accession>
<sequence length="722" mass="81140">MLDLKINSIVTPGEEPSLLKKAVRILGIDNDSVIVIELSTNPSKPWQIERSVLIDDIDAGRAILSREMVPLHLLRSDDEISENEKSSRNRNWSLIRGLVEDRSALEILGPGFGKLVARHALEAGVERKQIYRLLYRYWSMGQTPNAFLWNTSACGGRGKKKDRSSGIIPGRPRKYRGVVVNDGGAITLEQRHLSHIRLAYGRVASGKCGTLKDAHKWMLNKFYRETLPDGSKGNIVRGSYPTTTQLRYHGKLFFDDLYKLKVRGGSIRYNKDHRAIVGSASHGLMGATQRYEIDSTIADVYLVHRVNRLWLIGRPILYVVVDTFTRMIVGIHVGLEGPSWNGARHAIYNACTPKVDFCKRYNVEIDEADWPCSHLPAEIVADRAELLSEAGATLSQSLGLAVQILPPFRPDWKGIIESRFRLINEHLDLKFVPGGVDARKMERGDRDYQLDAILDIDEFTEMVIVGVLAHNKSLRIPHLLSREMIADGIEATPMAVWNWSKANSPINSKVVSPAELKIALLPSQECRISRGGIVFQGVQYTCQTALREEWLERSHNLRTKYVRVFYDPNSIENCWIKSEAGFEALTIVPQQRQKYGGLRMEEVLDMVHVLNQVSPDARYDSDNTAALVRGRQEEILDRAKAKRAAQGDPKSNADFKRDKRAKRATEAQTERDSHTADLNQLRVVDNTPLAGENSRPVTGRPSSTRSAAFLKLVVSEGSEIET</sequence>
<dbReference type="Gene3D" id="3.30.420.10">
    <property type="entry name" value="Ribonuclease H-like superfamily/Ribonuclease H"/>
    <property type="match status" value="1"/>
</dbReference>